<dbReference type="Proteomes" id="UP000320623">
    <property type="component" value="Unassembled WGS sequence"/>
</dbReference>
<dbReference type="InterPro" id="IPR013422">
    <property type="entry name" value="CRISPR-assoc_prot_Cas5_N"/>
</dbReference>
<gene>
    <name evidence="2" type="ORF">JGI1_02321</name>
</gene>
<keyword evidence="1" id="KW-0051">Antiviral defense</keyword>
<accession>A0A0S4NDY0</accession>
<evidence type="ECO:0000256" key="1">
    <source>
        <dbReference type="ARBA" id="ARBA00023118"/>
    </source>
</evidence>
<dbReference type="GO" id="GO:0043571">
    <property type="term" value="P:maintenance of CRISPR repeat elements"/>
    <property type="evidence" value="ECO:0007669"/>
    <property type="project" value="InterPro"/>
</dbReference>
<dbReference type="AlphaFoldDB" id="A0A0S4NDY0"/>
<dbReference type="NCBIfam" id="TIGR01895">
    <property type="entry name" value="cas_Cas5t"/>
    <property type="match status" value="1"/>
</dbReference>
<reference evidence="3" key="1">
    <citation type="submission" date="2015-11" db="EMBL/GenBank/DDBJ databases">
        <authorList>
            <person name="Varghese N."/>
        </authorList>
    </citation>
    <scope>NUCLEOTIDE SEQUENCE [LARGE SCALE GENOMIC DNA]</scope>
</reference>
<proteinExistence type="predicted"/>
<name>A0A0S4NDY0_9BACT</name>
<dbReference type="RefSeq" id="WP_140946008.1">
    <property type="nucleotide sequence ID" value="NZ_FAOO01000035.1"/>
</dbReference>
<protein>
    <submittedName>
        <fullName evidence="2">CRISPR-associated protein, Cas5t family</fullName>
    </submittedName>
</protein>
<dbReference type="OrthoDB" id="58845at2"/>
<dbReference type="InterPro" id="IPR021124">
    <property type="entry name" value="CRISPR-assoc_prot_Cas5"/>
</dbReference>
<dbReference type="InterPro" id="IPR013337">
    <property type="entry name" value="CRISPR-assoc_prot_Cas5_Tneap"/>
</dbReference>
<keyword evidence="3" id="KW-1185">Reference proteome</keyword>
<dbReference type="CDD" id="cd09693">
    <property type="entry name" value="Cas5_I"/>
    <property type="match status" value="1"/>
</dbReference>
<evidence type="ECO:0000313" key="2">
    <source>
        <dbReference type="EMBL" id="CUU09342.1"/>
    </source>
</evidence>
<dbReference type="Pfam" id="PF09704">
    <property type="entry name" value="Cas_Cas5d"/>
    <property type="match status" value="1"/>
</dbReference>
<dbReference type="NCBIfam" id="TIGR02593">
    <property type="entry name" value="CRISPR_cas5"/>
    <property type="match status" value="1"/>
</dbReference>
<dbReference type="EMBL" id="FAOO01000035">
    <property type="protein sequence ID" value="CUU09342.1"/>
    <property type="molecule type" value="Genomic_DNA"/>
</dbReference>
<evidence type="ECO:0000313" key="3">
    <source>
        <dbReference type="Proteomes" id="UP000320623"/>
    </source>
</evidence>
<sequence length="213" mass="24428">MEVLRVKITGITSSFRSPFFISGAQPTLEVPPPSTILGVISAVVGKIVKPGEICFGYVFLHKGKGEDLELIYELSLKVKFEAKSNVVKREFLTLPELYLYISNVDFEVYFKRPEFPILLGRTQELAKIEEIKRIEIEKSSPVRFGRTIVPFNFKGVAGPIIALPMYFDYSPNGARRGKDIQPFVILNRFINYEIEPLWFDQEKNWGIYFYGES</sequence>
<organism evidence="2 3">
    <name type="scientific">Candidatus Thermokryptus mobilis</name>
    <dbReference type="NCBI Taxonomy" id="1643428"/>
    <lineage>
        <taxon>Bacteria</taxon>
        <taxon>Pseudomonadati</taxon>
        <taxon>Candidatus Kryptoniota</taxon>
        <taxon>Candidatus Thermokryptus</taxon>
    </lineage>
</organism>
<dbReference type="GO" id="GO:0051607">
    <property type="term" value="P:defense response to virus"/>
    <property type="evidence" value="ECO:0007669"/>
    <property type="project" value="UniProtKB-KW"/>
</dbReference>